<dbReference type="GO" id="GO:0090499">
    <property type="term" value="F:pimelyl-[acyl-carrier protein] methyl ester esterase activity"/>
    <property type="evidence" value="ECO:0007669"/>
    <property type="project" value="UniProtKB-EC"/>
</dbReference>
<accession>F2BAV5</accession>
<feature type="active site" evidence="5">
    <location>
        <position position="230"/>
    </location>
</feature>
<comment type="similarity">
    <text evidence="5">Belongs to the AB hydrolase superfamily. Carboxylesterase BioH family.</text>
</comment>
<evidence type="ECO:0000256" key="4">
    <source>
        <dbReference type="ARBA" id="ARBA00022801"/>
    </source>
</evidence>
<dbReference type="AlphaFoldDB" id="F2BAV5"/>
<dbReference type="STRING" id="267212.GCA_001063965_00249"/>
<sequence>MQPPQMPPDARAWHNAQRSGSKSRFHLENIPMTTHSSHNVYLIHGWAANSRIFDPLRPLLPAHWQVHAPDLPGHGTTPLEGAFDIAAAADQIAAQMPCNSDVLGWSLGGVVALFIAYRHPDKVRHLCLTASFAKFLATPAYPQGVSRSALDKMTALFEADFPKYMRQFLELQLLNTPDAGAVIDAVLPGLTAHGTPAALESALEALNGADARPFLPRVFQPALLVYGGKDGITPPRIGQYLQEHLPYAETVVIDKAAHTPFLSHPQEFAALLARFFG</sequence>
<evidence type="ECO:0000256" key="1">
    <source>
        <dbReference type="ARBA" id="ARBA00022487"/>
    </source>
</evidence>
<evidence type="ECO:0000313" key="9">
    <source>
        <dbReference type="Proteomes" id="UP000004105"/>
    </source>
</evidence>
<keyword evidence="1 5" id="KW-0719">Serine esterase</keyword>
<feature type="binding site" evidence="5">
    <location>
        <position position="46"/>
    </location>
    <ligand>
        <name>substrate</name>
    </ligand>
</feature>
<comment type="subunit">
    <text evidence="5">Monomer.</text>
</comment>
<comment type="function">
    <text evidence="5">The physiological role of BioH is to remove the methyl group introduced by BioC when the pimeloyl moiety is complete. It allows to synthesize pimeloyl-ACP via the fatty acid synthetic pathway through the hydrolysis of the ester bonds of pimeloyl-ACP esters.</text>
</comment>
<feature type="active site" description="Nucleophile" evidence="5">
    <location>
        <position position="106"/>
    </location>
</feature>
<dbReference type="EMBL" id="AFAY01000016">
    <property type="protein sequence ID" value="EGF11451.1"/>
    <property type="molecule type" value="Genomic_DNA"/>
</dbReference>
<feature type="region of interest" description="Disordered" evidence="6">
    <location>
        <begin position="1"/>
        <end position="20"/>
    </location>
</feature>
<comment type="catalytic activity">
    <reaction evidence="5">
        <text>6-carboxyhexanoyl-[ACP] methyl ester + H2O = 6-carboxyhexanoyl-[ACP] + methanol + H(+)</text>
        <dbReference type="Rhea" id="RHEA:42700"/>
        <dbReference type="Rhea" id="RHEA-COMP:9955"/>
        <dbReference type="Rhea" id="RHEA-COMP:10186"/>
        <dbReference type="ChEBI" id="CHEBI:15377"/>
        <dbReference type="ChEBI" id="CHEBI:15378"/>
        <dbReference type="ChEBI" id="CHEBI:17790"/>
        <dbReference type="ChEBI" id="CHEBI:78846"/>
        <dbReference type="ChEBI" id="CHEBI:82735"/>
        <dbReference type="EC" id="3.1.1.85"/>
    </reaction>
</comment>
<evidence type="ECO:0000256" key="2">
    <source>
        <dbReference type="ARBA" id="ARBA00022490"/>
    </source>
</evidence>
<keyword evidence="9" id="KW-1185">Reference proteome</keyword>
<dbReference type="EC" id="3.1.1.85" evidence="5"/>
<dbReference type="GO" id="GO:0016740">
    <property type="term" value="F:transferase activity"/>
    <property type="evidence" value="ECO:0007669"/>
    <property type="project" value="UniProtKB-KW"/>
</dbReference>
<keyword evidence="8" id="KW-0808">Transferase</keyword>
<feature type="active site" evidence="5">
    <location>
        <position position="258"/>
    </location>
</feature>
<dbReference type="InterPro" id="IPR000073">
    <property type="entry name" value="AB_hydrolase_1"/>
</dbReference>
<evidence type="ECO:0000259" key="7">
    <source>
        <dbReference type="Pfam" id="PF12697"/>
    </source>
</evidence>
<dbReference type="InterPro" id="IPR050266">
    <property type="entry name" value="AB_hydrolase_sf"/>
</dbReference>
<evidence type="ECO:0000256" key="3">
    <source>
        <dbReference type="ARBA" id="ARBA00022756"/>
    </source>
</evidence>
<feature type="domain" description="AB hydrolase-1" evidence="7">
    <location>
        <begin position="40"/>
        <end position="270"/>
    </location>
</feature>
<feature type="binding site" evidence="5">
    <location>
        <begin position="168"/>
        <end position="172"/>
    </location>
    <ligand>
        <name>substrate</name>
    </ligand>
</feature>
<reference evidence="8 9" key="1">
    <citation type="submission" date="2011-02" db="EMBL/GenBank/DDBJ databases">
        <authorList>
            <person name="Muzny D."/>
            <person name="Qin X."/>
            <person name="Deng J."/>
            <person name="Jiang H."/>
            <person name="Liu Y."/>
            <person name="Qu J."/>
            <person name="Song X.-Z."/>
            <person name="Zhang L."/>
            <person name="Thornton R."/>
            <person name="Coyle M."/>
            <person name="Francisco L."/>
            <person name="Jackson L."/>
            <person name="Javaid M."/>
            <person name="Korchina V."/>
            <person name="Kovar C."/>
            <person name="Mata R."/>
            <person name="Mathew T."/>
            <person name="Ngo R."/>
            <person name="Nguyen L."/>
            <person name="Nguyen N."/>
            <person name="Okwuonu G."/>
            <person name="Ongeri F."/>
            <person name="Pham C."/>
            <person name="Simmons D."/>
            <person name="Wilczek-Boney K."/>
            <person name="Hale W."/>
            <person name="Jakkamsetti A."/>
            <person name="Pham P."/>
            <person name="Ruth R."/>
            <person name="San Lucas F."/>
            <person name="Warren J."/>
            <person name="Zhang J."/>
            <person name="Zhao Z."/>
            <person name="Zhou C."/>
            <person name="Zhu D."/>
            <person name="Lee S."/>
            <person name="Bess C."/>
            <person name="Blankenburg K."/>
            <person name="Forbes L."/>
            <person name="Fu Q."/>
            <person name="Gubbala S."/>
            <person name="Hirani K."/>
            <person name="Jayaseelan J.C."/>
            <person name="Lara F."/>
            <person name="Munidasa M."/>
            <person name="Palculict T."/>
            <person name="Patil S."/>
            <person name="Pu L.-L."/>
            <person name="Saada N."/>
            <person name="Tang L."/>
            <person name="Weissenberger G."/>
            <person name="Zhu Y."/>
            <person name="Hemphill L."/>
            <person name="Shang Y."/>
            <person name="Youmans B."/>
            <person name="Ayvaz T."/>
            <person name="Ross M."/>
            <person name="Santibanez J."/>
            <person name="Aqrawi P."/>
            <person name="Gross S."/>
            <person name="Joshi V."/>
            <person name="Fowler G."/>
            <person name="Nazareth L."/>
            <person name="Reid J."/>
            <person name="Worley K."/>
            <person name="Petrosino J."/>
            <person name="Highlander S."/>
            <person name="Gibbs R."/>
        </authorList>
    </citation>
    <scope>NUCLEOTIDE SEQUENCE [LARGE SCALE GENOMIC DNA]</scope>
    <source>
        <strain evidence="8 9">ATCC BAA-1200</strain>
    </source>
</reference>
<evidence type="ECO:0000256" key="6">
    <source>
        <dbReference type="SAM" id="MobiDB-lite"/>
    </source>
</evidence>
<organism evidence="8 9">
    <name type="scientific">Neisseria bacilliformis ATCC BAA-1200</name>
    <dbReference type="NCBI Taxonomy" id="888742"/>
    <lineage>
        <taxon>Bacteria</taxon>
        <taxon>Pseudomonadati</taxon>
        <taxon>Pseudomonadota</taxon>
        <taxon>Betaproteobacteria</taxon>
        <taxon>Neisseriales</taxon>
        <taxon>Neisseriaceae</taxon>
        <taxon>Neisseria</taxon>
    </lineage>
</organism>
<dbReference type="NCBIfam" id="TIGR01738">
    <property type="entry name" value="bioH"/>
    <property type="match status" value="1"/>
</dbReference>
<dbReference type="InterPro" id="IPR010076">
    <property type="entry name" value="BioH"/>
</dbReference>
<evidence type="ECO:0000256" key="5">
    <source>
        <dbReference type="HAMAP-Rule" id="MF_01260"/>
    </source>
</evidence>
<keyword evidence="4 5" id="KW-0378">Hydrolase</keyword>
<gene>
    <name evidence="5 8" type="primary">bioH</name>
    <name evidence="8" type="ORF">HMPREF9123_0859</name>
</gene>
<dbReference type="Pfam" id="PF12697">
    <property type="entry name" value="Abhydrolase_6"/>
    <property type="match status" value="1"/>
</dbReference>
<keyword evidence="2 5" id="KW-0963">Cytoplasm</keyword>
<feature type="binding site" evidence="5">
    <location>
        <begin position="106"/>
        <end position="107"/>
    </location>
    <ligand>
        <name>substrate</name>
    </ligand>
</feature>
<comment type="pathway">
    <text evidence="5">Cofactor biosynthesis; biotin biosynthesis.</text>
</comment>
<dbReference type="Proteomes" id="UP000004105">
    <property type="component" value="Unassembled WGS sequence"/>
</dbReference>
<feature type="binding site" evidence="5">
    <location>
        <position position="258"/>
    </location>
    <ligand>
        <name>substrate</name>
    </ligand>
</feature>
<proteinExistence type="inferred from homology"/>
<dbReference type="HOGENOM" id="CLU_020336_12_2_4"/>
<comment type="subcellular location">
    <subcellularLocation>
        <location evidence="5">Cytoplasm</location>
    </subcellularLocation>
</comment>
<dbReference type="GO" id="GO:0005737">
    <property type="term" value="C:cytoplasm"/>
    <property type="evidence" value="ECO:0007669"/>
    <property type="project" value="UniProtKB-SubCell"/>
</dbReference>
<dbReference type="SUPFAM" id="SSF53474">
    <property type="entry name" value="alpha/beta-Hydrolases"/>
    <property type="match status" value="1"/>
</dbReference>
<evidence type="ECO:0000313" key="8">
    <source>
        <dbReference type="EMBL" id="EGF11451.1"/>
    </source>
</evidence>
<dbReference type="Gene3D" id="3.40.50.1820">
    <property type="entry name" value="alpha/beta hydrolase"/>
    <property type="match status" value="1"/>
</dbReference>
<comment type="caution">
    <text evidence="8">The sequence shown here is derived from an EMBL/GenBank/DDBJ whole genome shotgun (WGS) entry which is preliminary data.</text>
</comment>
<name>F2BAV5_9NEIS</name>
<dbReference type="GO" id="GO:0009102">
    <property type="term" value="P:biotin biosynthetic process"/>
    <property type="evidence" value="ECO:0007669"/>
    <property type="project" value="UniProtKB-UniRule"/>
</dbReference>
<dbReference type="HAMAP" id="MF_01260">
    <property type="entry name" value="Carboxylester"/>
    <property type="match status" value="1"/>
</dbReference>
<dbReference type="GO" id="GO:0016020">
    <property type="term" value="C:membrane"/>
    <property type="evidence" value="ECO:0007669"/>
    <property type="project" value="TreeGrafter"/>
</dbReference>
<protein>
    <recommendedName>
        <fullName evidence="5">Pimeloyl-[acyl-carrier protein] methyl ester esterase</fullName>
        <ecNumber evidence="5">3.1.1.85</ecNumber>
    </recommendedName>
    <alternativeName>
        <fullName evidence="5">Biotin synthesis protein BioH</fullName>
    </alternativeName>
    <alternativeName>
        <fullName evidence="5">Carboxylesterase BioH</fullName>
    </alternativeName>
</protein>
<dbReference type="InterPro" id="IPR029058">
    <property type="entry name" value="AB_hydrolase_fold"/>
</dbReference>
<dbReference type="PANTHER" id="PTHR43798:SF31">
    <property type="entry name" value="AB HYDROLASE SUPERFAMILY PROTEIN YCLE"/>
    <property type="match status" value="1"/>
</dbReference>
<keyword evidence="3 5" id="KW-0093">Biotin biosynthesis</keyword>
<dbReference type="PANTHER" id="PTHR43798">
    <property type="entry name" value="MONOACYLGLYCEROL LIPASE"/>
    <property type="match status" value="1"/>
</dbReference>